<protein>
    <submittedName>
        <fullName evidence="2">Peregrin</fullName>
    </submittedName>
</protein>
<feature type="coiled-coil region" evidence="1">
    <location>
        <begin position="146"/>
        <end position="196"/>
    </location>
</feature>
<dbReference type="EMBL" id="JACEEZ010005672">
    <property type="protein sequence ID" value="KAG0725349.1"/>
    <property type="molecule type" value="Genomic_DNA"/>
</dbReference>
<name>A0A8J4YKV4_CHIOP</name>
<comment type="caution">
    <text evidence="2">The sequence shown here is derived from an EMBL/GenBank/DDBJ whole genome shotgun (WGS) entry which is preliminary data.</text>
</comment>
<dbReference type="Proteomes" id="UP000770661">
    <property type="component" value="Unassembled WGS sequence"/>
</dbReference>
<sequence>MNIISLSPGHSTEGLPVSILPGILLPHHYCVSIQKLAALVNMQKRSQFMHRLLAYWTLKRQSRNGVPLLRRLTTSHSRRSNATARSPAEEKVVGIKDKERVVSVSVCALLSLCLGCCEVLRRVQHLPVCAASWLCCGEYHGLYLEAEGLREEIKYWQRLRQDLERARLLCELIRKREKTKRELVKAKAEEKKVQLAPFVHLLLQTIDQIQEKDQQMIFAEPVDLVEVSGGQCCLFVPLSVVV</sequence>
<gene>
    <name evidence="2" type="primary">BRPF1_1</name>
    <name evidence="2" type="ORF">GWK47_038732</name>
</gene>
<dbReference type="InterPro" id="IPR050701">
    <property type="entry name" value="Histone_Mod_Regulator"/>
</dbReference>
<dbReference type="OrthoDB" id="20839at2759"/>
<dbReference type="PANTHER" id="PTHR13793">
    <property type="entry name" value="PHD FINGER PROTEINS"/>
    <property type="match status" value="1"/>
</dbReference>
<evidence type="ECO:0000313" key="3">
    <source>
        <dbReference type="Proteomes" id="UP000770661"/>
    </source>
</evidence>
<dbReference type="GO" id="GO:0006357">
    <property type="term" value="P:regulation of transcription by RNA polymerase II"/>
    <property type="evidence" value="ECO:0007669"/>
    <property type="project" value="TreeGrafter"/>
</dbReference>
<evidence type="ECO:0000313" key="2">
    <source>
        <dbReference type="EMBL" id="KAG0725349.1"/>
    </source>
</evidence>
<dbReference type="PANTHER" id="PTHR13793:SF107">
    <property type="entry name" value="BROMODOMAIN-CONTAINING PROTEIN HOMOLOG"/>
    <property type="match status" value="1"/>
</dbReference>
<evidence type="ECO:0000256" key="1">
    <source>
        <dbReference type="SAM" id="Coils"/>
    </source>
</evidence>
<reference evidence="2" key="1">
    <citation type="submission" date="2020-07" db="EMBL/GenBank/DDBJ databases">
        <title>The High-quality genome of the commercially important snow crab, Chionoecetes opilio.</title>
        <authorList>
            <person name="Jeong J.-H."/>
            <person name="Ryu S."/>
        </authorList>
    </citation>
    <scope>NUCLEOTIDE SEQUENCE</scope>
    <source>
        <strain evidence="2">MADBK_172401_WGS</strain>
        <tissue evidence="2">Digestive gland</tissue>
    </source>
</reference>
<proteinExistence type="predicted"/>
<organism evidence="2 3">
    <name type="scientific">Chionoecetes opilio</name>
    <name type="common">Atlantic snow crab</name>
    <name type="synonym">Cancer opilio</name>
    <dbReference type="NCBI Taxonomy" id="41210"/>
    <lineage>
        <taxon>Eukaryota</taxon>
        <taxon>Metazoa</taxon>
        <taxon>Ecdysozoa</taxon>
        <taxon>Arthropoda</taxon>
        <taxon>Crustacea</taxon>
        <taxon>Multicrustacea</taxon>
        <taxon>Malacostraca</taxon>
        <taxon>Eumalacostraca</taxon>
        <taxon>Eucarida</taxon>
        <taxon>Decapoda</taxon>
        <taxon>Pleocyemata</taxon>
        <taxon>Brachyura</taxon>
        <taxon>Eubrachyura</taxon>
        <taxon>Majoidea</taxon>
        <taxon>Majidae</taxon>
        <taxon>Chionoecetes</taxon>
    </lineage>
</organism>
<dbReference type="AlphaFoldDB" id="A0A8J4YKV4"/>
<keyword evidence="3" id="KW-1185">Reference proteome</keyword>
<accession>A0A8J4YKV4</accession>
<keyword evidence="1" id="KW-0175">Coiled coil</keyword>